<dbReference type="GO" id="GO:0045944">
    <property type="term" value="P:positive regulation of transcription by RNA polymerase II"/>
    <property type="evidence" value="ECO:0007669"/>
    <property type="project" value="InterPro"/>
</dbReference>
<dbReference type="eggNOG" id="KOG0014">
    <property type="taxonomic scope" value="Eukaryota"/>
</dbReference>
<dbReference type="SUPFAM" id="SSF55455">
    <property type="entry name" value="SRF-like"/>
    <property type="match status" value="1"/>
</dbReference>
<dbReference type="GO" id="GO:0048509">
    <property type="term" value="P:regulation of meristem development"/>
    <property type="evidence" value="ECO:0007669"/>
    <property type="project" value="EnsemblPlants"/>
</dbReference>
<proteinExistence type="predicted"/>
<feature type="domain" description="MADS-box" evidence="7">
    <location>
        <begin position="1"/>
        <end position="61"/>
    </location>
</feature>
<dbReference type="GO" id="GO:0000977">
    <property type="term" value="F:RNA polymerase II transcription regulatory region sequence-specific DNA binding"/>
    <property type="evidence" value="ECO:0007669"/>
    <property type="project" value="InterPro"/>
</dbReference>
<dbReference type="InterPro" id="IPR002100">
    <property type="entry name" value="TF_MADSbox"/>
</dbReference>
<evidence type="ECO:0000313" key="9">
    <source>
        <dbReference type="EnsemblPlants" id="OB03G18710.1"/>
    </source>
</evidence>
<dbReference type="InterPro" id="IPR002487">
    <property type="entry name" value="TF_Kbox"/>
</dbReference>
<dbReference type="Gene3D" id="3.40.1810.10">
    <property type="entry name" value="Transcription factor, MADS-box"/>
    <property type="match status" value="1"/>
</dbReference>
<comment type="subcellular location">
    <subcellularLocation>
        <location evidence="1">Nucleus</location>
    </subcellularLocation>
</comment>
<dbReference type="GeneID" id="102700316"/>
<keyword evidence="5" id="KW-0539">Nucleus</keyword>
<keyword evidence="4" id="KW-0804">Transcription</keyword>
<dbReference type="AlphaFoldDB" id="J3LLE5"/>
<dbReference type="Gramene" id="OB03G18710.1">
    <property type="protein sequence ID" value="OB03G18710.1"/>
    <property type="gene ID" value="OB03G18710"/>
</dbReference>
<evidence type="ECO:0000259" key="8">
    <source>
        <dbReference type="PROSITE" id="PS51297"/>
    </source>
</evidence>
<dbReference type="KEGG" id="obr:102700316"/>
<dbReference type="PANTHER" id="PTHR48019">
    <property type="entry name" value="SERUM RESPONSE FACTOR HOMOLOG"/>
    <property type="match status" value="1"/>
</dbReference>
<dbReference type="OrthoDB" id="1898716at2759"/>
<dbReference type="FunFam" id="3.40.1810.10:FF:000008">
    <property type="entry name" value="MADS-box transcription factor 1"/>
    <property type="match status" value="1"/>
</dbReference>
<accession>J3LLE5</accession>
<evidence type="ECO:0000313" key="10">
    <source>
        <dbReference type="Proteomes" id="UP000006038"/>
    </source>
</evidence>
<gene>
    <name evidence="9" type="primary">LOC102700316</name>
</gene>
<name>J3LLE5_ORYBR</name>
<dbReference type="EnsemblPlants" id="OB03G18710.1">
    <property type="protein sequence ID" value="OB03G18710.1"/>
    <property type="gene ID" value="OB03G18710"/>
</dbReference>
<dbReference type="SMART" id="SM00432">
    <property type="entry name" value="MADS"/>
    <property type="match status" value="1"/>
</dbReference>
<evidence type="ECO:0000256" key="1">
    <source>
        <dbReference type="ARBA" id="ARBA00004123"/>
    </source>
</evidence>
<reference evidence="9" key="2">
    <citation type="submission" date="2015-02" db="UniProtKB">
        <authorList>
            <consortium name="EnsemblPlants"/>
        </authorList>
    </citation>
    <scope>IDENTIFICATION</scope>
</reference>
<organism evidence="9">
    <name type="scientific">Oryza brachyantha</name>
    <name type="common">malo sina</name>
    <dbReference type="NCBI Taxonomy" id="4533"/>
    <lineage>
        <taxon>Eukaryota</taxon>
        <taxon>Viridiplantae</taxon>
        <taxon>Streptophyta</taxon>
        <taxon>Embryophyta</taxon>
        <taxon>Tracheophyta</taxon>
        <taxon>Spermatophyta</taxon>
        <taxon>Magnoliopsida</taxon>
        <taxon>Liliopsida</taxon>
        <taxon>Poales</taxon>
        <taxon>Poaceae</taxon>
        <taxon>BOP clade</taxon>
        <taxon>Oryzoideae</taxon>
        <taxon>Oryzeae</taxon>
        <taxon>Oryzinae</taxon>
        <taxon>Oryza</taxon>
    </lineage>
</organism>
<evidence type="ECO:0000259" key="7">
    <source>
        <dbReference type="PROSITE" id="PS50066"/>
    </source>
</evidence>
<dbReference type="GO" id="GO:0010022">
    <property type="term" value="P:meristem determinacy"/>
    <property type="evidence" value="ECO:0007669"/>
    <property type="project" value="EnsemblPlants"/>
</dbReference>
<dbReference type="OMA" id="GFFPGWT"/>
<dbReference type="HOGENOM" id="CLU_053053_0_2_1"/>
<evidence type="ECO:0000256" key="5">
    <source>
        <dbReference type="ARBA" id="ARBA00023242"/>
    </source>
</evidence>
<evidence type="ECO:0000256" key="6">
    <source>
        <dbReference type="SAM" id="Coils"/>
    </source>
</evidence>
<sequence>MGRGKVELKRIENKISRQVTFAKRRNGLLKKAYELSLLCDAEVALIIFSGRGRLFEFSSSSCMYKTLERYRSCNYNSQDAAAPENEINYQEYLKLKTRVEFLQTTQRNILGEDLGPLSMKELEQLENQIEVSLKQIRLRKNQALLDQLFDLKTKEQQLQDLNKDLRKKLQETSAENVLHMSSWQDGGGHSGSATVLAADQPHHHQGLLHPHPDQGDHSLQIGYHHPHPHHHQAYMDHLNNEAADMIAHHPNEHIPSGWI</sequence>
<dbReference type="GO" id="GO:0046983">
    <property type="term" value="F:protein dimerization activity"/>
    <property type="evidence" value="ECO:0007669"/>
    <property type="project" value="InterPro"/>
</dbReference>
<dbReference type="CDD" id="cd00265">
    <property type="entry name" value="MADS_MEF2_like"/>
    <property type="match status" value="1"/>
</dbReference>
<dbReference type="PROSITE" id="PS51297">
    <property type="entry name" value="K_BOX"/>
    <property type="match status" value="1"/>
</dbReference>
<evidence type="ECO:0000256" key="3">
    <source>
        <dbReference type="ARBA" id="ARBA00023125"/>
    </source>
</evidence>
<dbReference type="InterPro" id="IPR050142">
    <property type="entry name" value="MADS-box/MEF2_TF"/>
</dbReference>
<dbReference type="InterPro" id="IPR036879">
    <property type="entry name" value="TF_MADSbox_sf"/>
</dbReference>
<feature type="domain" description="K-box" evidence="8">
    <location>
        <begin position="85"/>
        <end position="175"/>
    </location>
</feature>
<dbReference type="Pfam" id="PF01486">
    <property type="entry name" value="K-box"/>
    <property type="match status" value="1"/>
</dbReference>
<dbReference type="PROSITE" id="PS50066">
    <property type="entry name" value="MADS_BOX_2"/>
    <property type="match status" value="1"/>
</dbReference>
<evidence type="ECO:0000256" key="2">
    <source>
        <dbReference type="ARBA" id="ARBA00023015"/>
    </source>
</evidence>
<keyword evidence="6" id="KW-0175">Coiled coil</keyword>
<dbReference type="Proteomes" id="UP000006038">
    <property type="component" value="Chromosome 3"/>
</dbReference>
<dbReference type="InterPro" id="IPR033896">
    <property type="entry name" value="MEF2-like_N"/>
</dbReference>
<protein>
    <submittedName>
        <fullName evidence="9">Uncharacterized protein</fullName>
    </submittedName>
</protein>
<feature type="coiled-coil region" evidence="6">
    <location>
        <begin position="119"/>
        <end position="175"/>
    </location>
</feature>
<dbReference type="GO" id="GO:0005634">
    <property type="term" value="C:nucleus"/>
    <property type="evidence" value="ECO:0007669"/>
    <property type="project" value="UniProtKB-SubCell"/>
</dbReference>
<dbReference type="PRINTS" id="PR00404">
    <property type="entry name" value="MADSDOMAIN"/>
</dbReference>
<dbReference type="RefSeq" id="XP_006649636.1">
    <property type="nucleotide sequence ID" value="XM_006649573.3"/>
</dbReference>
<dbReference type="PROSITE" id="PS00350">
    <property type="entry name" value="MADS_BOX_1"/>
    <property type="match status" value="1"/>
</dbReference>
<dbReference type="Pfam" id="PF00319">
    <property type="entry name" value="SRF-TF"/>
    <property type="match status" value="1"/>
</dbReference>
<dbReference type="GO" id="GO:0010093">
    <property type="term" value="P:specification of floral organ identity"/>
    <property type="evidence" value="ECO:0007669"/>
    <property type="project" value="EnsemblPlants"/>
</dbReference>
<reference evidence="9" key="1">
    <citation type="journal article" date="2013" name="Nat. Commun.">
        <title>Whole-genome sequencing of Oryza brachyantha reveals mechanisms underlying Oryza genome evolution.</title>
        <authorList>
            <person name="Chen J."/>
            <person name="Huang Q."/>
            <person name="Gao D."/>
            <person name="Wang J."/>
            <person name="Lang Y."/>
            <person name="Liu T."/>
            <person name="Li B."/>
            <person name="Bai Z."/>
            <person name="Luis Goicoechea J."/>
            <person name="Liang C."/>
            <person name="Chen C."/>
            <person name="Zhang W."/>
            <person name="Sun S."/>
            <person name="Liao Y."/>
            <person name="Zhang X."/>
            <person name="Yang L."/>
            <person name="Song C."/>
            <person name="Wang M."/>
            <person name="Shi J."/>
            <person name="Liu G."/>
            <person name="Liu J."/>
            <person name="Zhou H."/>
            <person name="Zhou W."/>
            <person name="Yu Q."/>
            <person name="An N."/>
            <person name="Chen Y."/>
            <person name="Cai Q."/>
            <person name="Wang B."/>
            <person name="Liu B."/>
            <person name="Min J."/>
            <person name="Huang Y."/>
            <person name="Wu H."/>
            <person name="Li Z."/>
            <person name="Zhang Y."/>
            <person name="Yin Y."/>
            <person name="Song W."/>
            <person name="Jiang J."/>
            <person name="Jackson S.A."/>
            <person name="Wing R.A."/>
            <person name="Wang J."/>
            <person name="Chen M."/>
        </authorList>
    </citation>
    <scope>NUCLEOTIDE SEQUENCE [LARGE SCALE GENOMIC DNA]</scope>
    <source>
        <strain evidence="9">cv. IRGC 101232</strain>
    </source>
</reference>
<keyword evidence="3" id="KW-0238">DNA-binding</keyword>
<keyword evidence="2" id="KW-0805">Transcription regulation</keyword>
<keyword evidence="10" id="KW-1185">Reference proteome</keyword>
<dbReference type="GO" id="GO:0003700">
    <property type="term" value="F:DNA-binding transcription factor activity"/>
    <property type="evidence" value="ECO:0007669"/>
    <property type="project" value="InterPro"/>
</dbReference>
<evidence type="ECO:0000256" key="4">
    <source>
        <dbReference type="ARBA" id="ARBA00023163"/>
    </source>
</evidence>